<keyword evidence="11" id="KW-0479">Metal-binding</keyword>
<keyword evidence="5" id="KW-0350">Heme biosynthesis</keyword>
<dbReference type="GO" id="GO:0004655">
    <property type="term" value="F:porphobilinogen synthase activity"/>
    <property type="evidence" value="ECO:0007669"/>
    <property type="project" value="UniProtKB-EC"/>
</dbReference>
<dbReference type="NCBIfam" id="NF006762">
    <property type="entry name" value="PRK09283.1"/>
    <property type="match status" value="1"/>
</dbReference>
<feature type="active site" description="Schiff-base intermediate with substrate" evidence="9">
    <location>
        <position position="193"/>
    </location>
</feature>
<keyword evidence="7 13" id="KW-0627">Porphyrin biosynthesis</keyword>
<evidence type="ECO:0000256" key="5">
    <source>
        <dbReference type="ARBA" id="ARBA00023133"/>
    </source>
</evidence>
<feature type="binding site" evidence="10">
    <location>
        <position position="215"/>
    </location>
    <ligand>
        <name>5-aminolevulinate</name>
        <dbReference type="ChEBI" id="CHEBI:356416"/>
        <label>1</label>
    </ligand>
</feature>
<evidence type="ECO:0000256" key="10">
    <source>
        <dbReference type="PIRSR" id="PIRSR001415-2"/>
    </source>
</evidence>
<dbReference type="PANTHER" id="PTHR11458">
    <property type="entry name" value="DELTA-AMINOLEVULINIC ACID DEHYDRATASE"/>
    <property type="match status" value="1"/>
</dbReference>
<feature type="binding site" evidence="12">
    <location>
        <position position="231"/>
    </location>
    <ligand>
        <name>Mg(2+)</name>
        <dbReference type="ChEBI" id="CHEBI:18420"/>
    </ligand>
</feature>
<feature type="binding site" evidence="11">
    <location>
        <position position="128"/>
    </location>
    <ligand>
        <name>Zn(2+)</name>
        <dbReference type="ChEBI" id="CHEBI:29105"/>
        <note>catalytic</note>
    </ligand>
</feature>
<feature type="binding site" evidence="10">
    <location>
        <position position="203"/>
    </location>
    <ligand>
        <name>5-aminolevulinate</name>
        <dbReference type="ChEBI" id="CHEBI:356416"/>
        <label>1</label>
    </ligand>
</feature>
<dbReference type="PRINTS" id="PR00144">
    <property type="entry name" value="DALDHYDRTASE"/>
</dbReference>
<dbReference type="GO" id="GO:0006782">
    <property type="term" value="P:protoporphyrinogen IX biosynthetic process"/>
    <property type="evidence" value="ECO:0007669"/>
    <property type="project" value="UniProtKB-UniPathway"/>
</dbReference>
<dbReference type="Proteomes" id="UP000000438">
    <property type="component" value="Chromosome"/>
</dbReference>
<dbReference type="GO" id="GO:0005829">
    <property type="term" value="C:cytosol"/>
    <property type="evidence" value="ECO:0007669"/>
    <property type="project" value="TreeGrafter"/>
</dbReference>
<dbReference type="AlphaFoldDB" id="Q6KZF6"/>
<dbReference type="eggNOG" id="arCOG04300">
    <property type="taxonomic scope" value="Archaea"/>
</dbReference>
<keyword evidence="6 13" id="KW-0456">Lyase</keyword>
<dbReference type="InterPro" id="IPR030656">
    <property type="entry name" value="ALAD_AS"/>
</dbReference>
<evidence type="ECO:0000256" key="11">
    <source>
        <dbReference type="PIRSR" id="PIRSR001415-3"/>
    </source>
</evidence>
<dbReference type="PANTHER" id="PTHR11458:SF0">
    <property type="entry name" value="DELTA-AMINOLEVULINIC ACID DEHYDRATASE"/>
    <property type="match status" value="1"/>
</dbReference>
<feature type="binding site" evidence="10">
    <location>
        <position position="272"/>
    </location>
    <ligand>
        <name>5-aminolevulinate</name>
        <dbReference type="ChEBI" id="CHEBI:356416"/>
        <label>2</label>
    </ligand>
</feature>
<dbReference type="GeneID" id="2845363"/>
<evidence type="ECO:0000256" key="4">
    <source>
        <dbReference type="ARBA" id="ARBA00020771"/>
    </source>
</evidence>
<keyword evidence="11" id="KW-0862">Zinc</keyword>
<evidence type="ECO:0000313" key="15">
    <source>
        <dbReference type="EMBL" id="AAT43896.1"/>
    </source>
</evidence>
<dbReference type="RefSeq" id="WP_011178112.1">
    <property type="nucleotide sequence ID" value="NC_005877.1"/>
</dbReference>
<feature type="binding site" evidence="10">
    <location>
        <position position="310"/>
    </location>
    <ligand>
        <name>5-aminolevulinate</name>
        <dbReference type="ChEBI" id="CHEBI:356416"/>
        <label>2</label>
    </ligand>
</feature>
<dbReference type="FunFam" id="3.20.20.70:FF:000019">
    <property type="entry name" value="Delta-aminolevulinic acid dehydratase"/>
    <property type="match status" value="1"/>
</dbReference>
<evidence type="ECO:0000313" key="16">
    <source>
        <dbReference type="Proteomes" id="UP000000438"/>
    </source>
</evidence>
<evidence type="ECO:0000256" key="6">
    <source>
        <dbReference type="ARBA" id="ARBA00023239"/>
    </source>
</evidence>
<dbReference type="KEGG" id="pto:PTO1311"/>
<dbReference type="GO" id="GO:0008270">
    <property type="term" value="F:zinc ion binding"/>
    <property type="evidence" value="ECO:0007669"/>
    <property type="project" value="TreeGrafter"/>
</dbReference>
<evidence type="ECO:0000256" key="12">
    <source>
        <dbReference type="PIRSR" id="PIRSR001415-5"/>
    </source>
</evidence>
<evidence type="ECO:0000256" key="8">
    <source>
        <dbReference type="ARBA" id="ARBA00047651"/>
    </source>
</evidence>
<feature type="binding site" evidence="11">
    <location>
        <position position="120"/>
    </location>
    <ligand>
        <name>Zn(2+)</name>
        <dbReference type="ChEBI" id="CHEBI:29105"/>
        <note>catalytic</note>
    </ligand>
</feature>
<dbReference type="InterPro" id="IPR013785">
    <property type="entry name" value="Aldolase_TIM"/>
</dbReference>
<dbReference type="PaxDb" id="263820-PTO1311"/>
<dbReference type="FunCoup" id="Q6KZF6">
    <property type="interactions" value="207"/>
</dbReference>
<feature type="binding site" evidence="11">
    <location>
        <position position="118"/>
    </location>
    <ligand>
        <name>Zn(2+)</name>
        <dbReference type="ChEBI" id="CHEBI:29105"/>
        <note>catalytic</note>
    </ligand>
</feature>
<gene>
    <name evidence="15" type="ordered locus">PTO1311</name>
</gene>
<reference evidence="15 16" key="1">
    <citation type="journal article" date="2004" name="Proc. Natl. Acad. Sci. U.S.A.">
        <title>Genome sequence of Picrophilus torridus and its implications for life around pH 0.</title>
        <authorList>
            <person name="Futterer O."/>
            <person name="Angelov A."/>
            <person name="Liesegang H."/>
            <person name="Gottschalk G."/>
            <person name="Schleper C."/>
            <person name="Schepers B."/>
            <person name="Dock C."/>
            <person name="Antranikian G."/>
            <person name="Liebl W."/>
        </authorList>
    </citation>
    <scope>NUCLEOTIDE SEQUENCE [LARGE SCALE GENOMIC DNA]</scope>
    <source>
        <strain evidence="16">ATCC 700027 / DSM 9790 / JCM 10055 / NBRC 100828</strain>
    </source>
</reference>
<keyword evidence="12" id="KW-0460">Magnesium</keyword>
<evidence type="ECO:0000256" key="14">
    <source>
        <dbReference type="RuleBase" id="RU004161"/>
    </source>
</evidence>
<dbReference type="STRING" id="263820.PTO1311"/>
<dbReference type="OrthoDB" id="8493at2157"/>
<accession>Q6KZF6</accession>
<dbReference type="EC" id="4.2.1.24" evidence="3 13"/>
<dbReference type="SUPFAM" id="SSF51569">
    <property type="entry name" value="Aldolase"/>
    <property type="match status" value="1"/>
</dbReference>
<dbReference type="UniPathway" id="UPA00251">
    <property type="reaction ID" value="UER00318"/>
</dbReference>
<evidence type="ECO:0000256" key="3">
    <source>
        <dbReference type="ARBA" id="ARBA00012053"/>
    </source>
</evidence>
<evidence type="ECO:0000256" key="7">
    <source>
        <dbReference type="ARBA" id="ARBA00023244"/>
    </source>
</evidence>
<comment type="catalytic activity">
    <reaction evidence="8 13">
        <text>2 5-aminolevulinate = porphobilinogen + 2 H2O + H(+)</text>
        <dbReference type="Rhea" id="RHEA:24064"/>
        <dbReference type="ChEBI" id="CHEBI:15377"/>
        <dbReference type="ChEBI" id="CHEBI:15378"/>
        <dbReference type="ChEBI" id="CHEBI:58126"/>
        <dbReference type="ChEBI" id="CHEBI:356416"/>
        <dbReference type="EC" id="4.2.1.24"/>
    </reaction>
</comment>
<organism evidence="15 16">
    <name type="scientific">Picrophilus torridus (strain ATCC 700027 / DSM 9790 / JCM 10055 / NBRC 100828 / KAW 2/3)</name>
    <dbReference type="NCBI Taxonomy" id="1122961"/>
    <lineage>
        <taxon>Archaea</taxon>
        <taxon>Methanobacteriati</taxon>
        <taxon>Thermoplasmatota</taxon>
        <taxon>Thermoplasmata</taxon>
        <taxon>Thermoplasmatales</taxon>
        <taxon>Picrophilaceae</taxon>
        <taxon>Picrophilus</taxon>
    </lineage>
</organism>
<dbReference type="PIRSF" id="PIRSF001415">
    <property type="entry name" value="Porphbilin_synth"/>
    <property type="match status" value="1"/>
</dbReference>
<evidence type="ECO:0000256" key="9">
    <source>
        <dbReference type="PIRSR" id="PIRSR001415-1"/>
    </source>
</evidence>
<evidence type="ECO:0000256" key="2">
    <source>
        <dbReference type="ARBA" id="ARBA00008055"/>
    </source>
</evidence>
<feature type="active site" description="Schiff-base intermediate with substrate" evidence="9">
    <location>
        <position position="246"/>
    </location>
</feature>
<comment type="pathway">
    <text evidence="1">Porphyrin-containing compound metabolism; protoporphyrin-IX biosynthesis; coproporphyrinogen-III from 5-aminolevulinate: step 1/4.</text>
</comment>
<dbReference type="InterPro" id="IPR001731">
    <property type="entry name" value="ALAD"/>
</dbReference>
<evidence type="ECO:0000256" key="1">
    <source>
        <dbReference type="ARBA" id="ARBA00004694"/>
    </source>
</evidence>
<dbReference type="PROSITE" id="PS00169">
    <property type="entry name" value="D_ALA_DEHYDRATASE"/>
    <property type="match status" value="1"/>
</dbReference>
<proteinExistence type="inferred from homology"/>
<comment type="similarity">
    <text evidence="2 14">Belongs to the ALAD family.</text>
</comment>
<protein>
    <recommendedName>
        <fullName evidence="4 13">Delta-aminolevulinic acid dehydratase</fullName>
        <ecNumber evidence="3 13">4.2.1.24</ecNumber>
    </recommendedName>
</protein>
<dbReference type="EMBL" id="AE017261">
    <property type="protein sequence ID" value="AAT43896.1"/>
    <property type="molecule type" value="Genomic_DNA"/>
</dbReference>
<dbReference type="HOGENOM" id="CLU_035731_0_0_2"/>
<dbReference type="Gene3D" id="3.20.20.70">
    <property type="entry name" value="Aldolase class I"/>
    <property type="match status" value="1"/>
</dbReference>
<dbReference type="Pfam" id="PF00490">
    <property type="entry name" value="ALAD"/>
    <property type="match status" value="1"/>
</dbReference>
<comment type="subunit">
    <text evidence="13">Homooctamer.</text>
</comment>
<dbReference type="SMART" id="SM01004">
    <property type="entry name" value="ALAD"/>
    <property type="match status" value="1"/>
</dbReference>
<dbReference type="InParanoid" id="Q6KZF6"/>
<evidence type="ECO:0000256" key="13">
    <source>
        <dbReference type="RuleBase" id="RU000515"/>
    </source>
</evidence>
<dbReference type="CDD" id="cd00384">
    <property type="entry name" value="ALAD_PBGS"/>
    <property type="match status" value="1"/>
</dbReference>
<name>Q6KZF6_PICTO</name>
<sequence>MFPVTRMRRYRINENIRDIFKETVIRTEKLIMPVFVDETEKDKREIDSMPGIYRYSLDSYEDYIKYLEEIGVKNVILFGIPAHKDSTGSSSYDRNGIIQRAIRIAKDNTRLNVIADLCLCEYTDTGHCGIIKDNYIDNDATLSIYQKEALSYADAGVDIIAPSGMMDGQVKAIREILDKNDYKNTIIMAYSAKFASNLYGPFRDAADSTPQFGDRKSYQMDYHNGNEAIREVDLDVKEGADIVMVKPGLFYLDIINRVKSIYKMPVATYSVSGEYSMIKNAIKSGLLNADARDEALTALFRAGSDLVITYFAEEYIKDH</sequence>